<sequence>MTATSTVVPVSDLAVNLNWTFQHAYLLLVNGESDSSVTQYLCKFFKSNKKYLLVKHLPFNSKSGKTVSDDFQIDSRVVRNNLTAKQKEYATQISDKLRLDVHEVARIVQIAMERIIDEAESESSGASSLQTIKSGDLVSFLYFKVLQEVRAVLKTQLYLIKNEYSLSPELQDLCLEIKQVAYQLLESYIENLLEWNTSQLGSIGKGVQKELELLTLDVLNVLAYLIFKTGTGFTKKTALNWFRLMKNTSYRGLLVNAPDETTDKRILNLESICTVLSLVMLDLDFNFGGLGDEESFTNDPEVFSSINDYILGIHANPIVLYGWSIILHRKHLVIANNKQHPVSIKLIEKFGGLDNIQRIYLSCAKKAASLDVCAAIITCQETVSYDDLYIAILASFVVSFVPYIQLNDEITLAINKTMTHAPNKIVERFFQNPATEDLMAIARAKLPLSIKSFIRLISINTNLAYEELANLKSYMEIFKEEEFYYKYLIDDENPQLIKLTQDLDILPPYETPGELSLLLKEGTKAQIFPGTNKDDVVVAFLYDYNGWTLLGRIIKNLSKSLDSNPEKTELASEIFQLVSKVSRELEKEQFDEVIRAMSSFVDDLDVIEVIFRVLEQGLQLRLVNLLQSGFELLSSLSRCGYSFRIWSYLYKSQILGLKVNAGLANTILGTVEMVEWKYGFSISLLKLTLALLDDCFVISNDVNWKLKSEVLDRLTAHCIHIYGNYMHWRYTDEIQRLQIGTYSQKIFMNIITSVYGIENGTPIRDKVTRLFAQSCERITKMFLVPDIQVSTATRPILETLRRLSSSVFDLDTSGLHGLWQQKFLDSLFEYATSLVAIRSSYQGTLSSSFEKDLYSIVPELVSLYASTMCLRTNILRLLSSLVNSRWENEPPSLLTHLGQEHTHLFLRCLAADISNEFESHDMKIALYDFFSSVMVGDQEGLSIVLITGRDIKDCILDEKKTFSKEDKVKKSQYSLLKILKNSISNISTYSSDVSLKLVEALALAFNSWTTAKEDDDDDKFVNNLISEVTKFPDAPTAHDETTLKEHYYQVNRKAKMAEIMSLYLFVSQNTATKQKIYNLLNSKEFTSNLRANFELRSAVTIPTETQIDEFWIDGALFKLSQFERSPVFARETYGADASHALDLMDKLFHTSPEWSGIRQQVVSSSLGFQMMSAHVTAAKSFGALVTCFCKNDGPSVDLSYINLATSLLKINEVEGIISPEFAIVYQERIDLVFFICLTFSKRRDKKLDDKLIFPLISSVCQLLLSDDINLTSGLFTFEVQNYRPLLRTLLIALNMIKDDTMLFVEYGATFADIFTTIISKSLKTIFKSIQTEVMSSRKEDYGGSLLICKQADDITLLVNILGSLLSHHLPRDLELALARSVIDAGLFRSTANLYSISHLVKINKDVIFADVALKIFNELVRVKVIAEKMLGEGLFMVLIDSQISVQIQRGGISPVSAATAHLHHLWVEGLLSTVLTLISSFGDRITSEIYLFVKSFSKQFQTTLLTWLESNSSISLATVHETSQIIFLAEALNVLDVYSVVRVAGSESVKLIPGLDTKDERLNLVSGLNYLLSHPKFLSSRVVASSQEEQKQLDTDKNRFVDQLLEEIKQLKNMLLD</sequence>
<keyword evidence="7" id="KW-0539">Nucleus</keyword>
<accession>A0A9P8PB44</accession>
<dbReference type="Pfam" id="PF18378">
    <property type="entry name" value="Nup188_C"/>
    <property type="match status" value="1"/>
</dbReference>
<dbReference type="EMBL" id="JAEUBE010000158">
    <property type="protein sequence ID" value="KAH3668320.1"/>
    <property type="molecule type" value="Genomic_DNA"/>
</dbReference>
<evidence type="ECO:0000256" key="7">
    <source>
        <dbReference type="ARBA" id="ARBA00023242"/>
    </source>
</evidence>
<dbReference type="PANTHER" id="PTHR31431">
    <property type="entry name" value="NUCLEOPORIN NUP188 HOMOLOG"/>
    <property type="match status" value="1"/>
</dbReference>
<dbReference type="InterPro" id="IPR044840">
    <property type="entry name" value="Nup188"/>
</dbReference>
<dbReference type="GO" id="GO:0017056">
    <property type="term" value="F:structural constituent of nuclear pore"/>
    <property type="evidence" value="ECO:0007669"/>
    <property type="project" value="InterPro"/>
</dbReference>
<dbReference type="GO" id="GO:0051028">
    <property type="term" value="P:mRNA transport"/>
    <property type="evidence" value="ECO:0007669"/>
    <property type="project" value="UniProtKB-KW"/>
</dbReference>
<comment type="similarity">
    <text evidence="8">Belongs to the Nup188 family.</text>
</comment>
<dbReference type="GO" id="GO:0006405">
    <property type="term" value="P:RNA export from nucleus"/>
    <property type="evidence" value="ECO:0007669"/>
    <property type="project" value="TreeGrafter"/>
</dbReference>
<evidence type="ECO:0000259" key="10">
    <source>
        <dbReference type="Pfam" id="PF10487"/>
    </source>
</evidence>
<dbReference type="InterPro" id="IPR041634">
    <property type="entry name" value="Nup188_C"/>
</dbReference>
<dbReference type="GO" id="GO:0006606">
    <property type="term" value="P:protein import into nucleus"/>
    <property type="evidence" value="ECO:0007669"/>
    <property type="project" value="TreeGrafter"/>
</dbReference>
<feature type="domain" description="Nuclear pore protein Nup188 C-terminal" evidence="11">
    <location>
        <begin position="1275"/>
        <end position="1607"/>
    </location>
</feature>
<keyword evidence="4" id="KW-0653">Protein transport</keyword>
<evidence type="ECO:0000256" key="6">
    <source>
        <dbReference type="ARBA" id="ARBA00023132"/>
    </source>
</evidence>
<feature type="domain" description="Nucleoporin Nup188 N-terminal" evidence="10">
    <location>
        <begin position="43"/>
        <end position="487"/>
    </location>
</feature>
<name>A0A9P8PB44_9ASCO</name>
<reference evidence="13" key="2">
    <citation type="submission" date="2021-01" db="EMBL/GenBank/DDBJ databases">
        <authorList>
            <person name="Schikora-Tamarit M.A."/>
        </authorList>
    </citation>
    <scope>NUCLEOTIDE SEQUENCE</scope>
    <source>
        <strain evidence="13">CBS6075</strain>
    </source>
</reference>
<dbReference type="Pfam" id="PF10487">
    <property type="entry name" value="Nup188_N"/>
    <property type="match status" value="1"/>
</dbReference>
<dbReference type="InterPro" id="IPR048883">
    <property type="entry name" value="Nup188_N-subdom_III"/>
</dbReference>
<evidence type="ECO:0000259" key="12">
    <source>
        <dbReference type="Pfam" id="PF21093"/>
    </source>
</evidence>
<evidence type="ECO:0000256" key="4">
    <source>
        <dbReference type="ARBA" id="ARBA00022927"/>
    </source>
</evidence>
<evidence type="ECO:0000256" key="8">
    <source>
        <dbReference type="ARBA" id="ARBA00038387"/>
    </source>
</evidence>
<comment type="subcellular location">
    <subcellularLocation>
        <location evidence="1">Nucleus</location>
        <location evidence="1">Nuclear pore complex</location>
    </subcellularLocation>
</comment>
<dbReference type="RefSeq" id="XP_046062734.1">
    <property type="nucleotide sequence ID" value="XM_046202904.1"/>
</dbReference>
<dbReference type="PANTHER" id="PTHR31431:SF1">
    <property type="entry name" value="NUCLEOPORIN NUP188"/>
    <property type="match status" value="1"/>
</dbReference>
<dbReference type="GeneID" id="70234041"/>
<evidence type="ECO:0000313" key="14">
    <source>
        <dbReference type="Proteomes" id="UP000769157"/>
    </source>
</evidence>
<reference evidence="13" key="1">
    <citation type="journal article" date="2021" name="Open Biol.">
        <title>Shared evolutionary footprints suggest mitochondrial oxidative damage underlies multiple complex I losses in fungi.</title>
        <authorList>
            <person name="Schikora-Tamarit M.A."/>
            <person name="Marcet-Houben M."/>
            <person name="Nosek J."/>
            <person name="Gabaldon T."/>
        </authorList>
    </citation>
    <scope>NUCLEOTIDE SEQUENCE</scope>
    <source>
        <strain evidence="13">CBS6075</strain>
    </source>
</reference>
<evidence type="ECO:0000256" key="5">
    <source>
        <dbReference type="ARBA" id="ARBA00023010"/>
    </source>
</evidence>
<feature type="domain" description="Nucleoporin Nup188 N-terminal subdomain III" evidence="12">
    <location>
        <begin position="537"/>
        <end position="949"/>
    </location>
</feature>
<evidence type="ECO:0000256" key="9">
    <source>
        <dbReference type="ARBA" id="ARBA00040174"/>
    </source>
</evidence>
<keyword evidence="14" id="KW-1185">Reference proteome</keyword>
<evidence type="ECO:0000313" key="13">
    <source>
        <dbReference type="EMBL" id="KAH3668320.1"/>
    </source>
</evidence>
<dbReference type="Pfam" id="PF21093">
    <property type="entry name" value="Nup188_N-subdom_III"/>
    <property type="match status" value="1"/>
</dbReference>
<proteinExistence type="inferred from homology"/>
<gene>
    <name evidence="13" type="ORF">OGAPHI_002074</name>
</gene>
<keyword evidence="3" id="KW-0509">mRNA transport</keyword>
<dbReference type="Gene3D" id="1.25.10.70">
    <property type="match status" value="1"/>
</dbReference>
<dbReference type="Proteomes" id="UP000769157">
    <property type="component" value="Unassembled WGS sequence"/>
</dbReference>
<evidence type="ECO:0000256" key="2">
    <source>
        <dbReference type="ARBA" id="ARBA00022448"/>
    </source>
</evidence>
<keyword evidence="5" id="KW-0811">Translocation</keyword>
<dbReference type="InterPro" id="IPR018864">
    <property type="entry name" value="Nucleoporin_Nup188_N"/>
</dbReference>
<keyword evidence="2" id="KW-0813">Transport</keyword>
<evidence type="ECO:0000259" key="11">
    <source>
        <dbReference type="Pfam" id="PF18378"/>
    </source>
</evidence>
<comment type="caution">
    <text evidence="13">The sequence shown here is derived from an EMBL/GenBank/DDBJ whole genome shotgun (WGS) entry which is preliminary data.</text>
</comment>
<organism evidence="13 14">
    <name type="scientific">Ogataea philodendri</name>
    <dbReference type="NCBI Taxonomy" id="1378263"/>
    <lineage>
        <taxon>Eukaryota</taxon>
        <taxon>Fungi</taxon>
        <taxon>Dikarya</taxon>
        <taxon>Ascomycota</taxon>
        <taxon>Saccharomycotina</taxon>
        <taxon>Pichiomycetes</taxon>
        <taxon>Pichiales</taxon>
        <taxon>Pichiaceae</taxon>
        <taxon>Ogataea</taxon>
    </lineage>
</organism>
<dbReference type="GO" id="GO:0044611">
    <property type="term" value="C:nuclear pore inner ring"/>
    <property type="evidence" value="ECO:0007669"/>
    <property type="project" value="TreeGrafter"/>
</dbReference>
<evidence type="ECO:0000256" key="1">
    <source>
        <dbReference type="ARBA" id="ARBA00004567"/>
    </source>
</evidence>
<keyword evidence="6" id="KW-0906">Nuclear pore complex</keyword>
<dbReference type="OrthoDB" id="102511at2759"/>
<protein>
    <recommendedName>
        <fullName evidence="9">Nucleoporin NUP188</fullName>
    </recommendedName>
</protein>
<evidence type="ECO:0000256" key="3">
    <source>
        <dbReference type="ARBA" id="ARBA00022816"/>
    </source>
</evidence>